<evidence type="ECO:0000256" key="2">
    <source>
        <dbReference type="ARBA" id="ARBA00004134"/>
    </source>
</evidence>
<feature type="region of interest" description="Disordered" evidence="14">
    <location>
        <begin position="1065"/>
        <end position="1232"/>
    </location>
</feature>
<evidence type="ECO:0000256" key="3">
    <source>
        <dbReference type="ARBA" id="ARBA00004413"/>
    </source>
</evidence>
<feature type="compositionally biased region" description="Low complexity" evidence="14">
    <location>
        <begin position="1113"/>
        <end position="1151"/>
    </location>
</feature>
<keyword evidence="12" id="KW-0963">Cytoplasm</keyword>
<dbReference type="PROSITE" id="PS50002">
    <property type="entry name" value="SH3"/>
    <property type="match status" value="3"/>
</dbReference>
<dbReference type="PANTHER" id="PTHR15735:SF19">
    <property type="entry name" value="ACTIN CYTOSKELETON-REGULATORY COMPLEX PROTEIN SLA1"/>
    <property type="match status" value="1"/>
</dbReference>
<keyword evidence="11" id="KW-0009">Actin-binding</keyword>
<evidence type="ECO:0000256" key="14">
    <source>
        <dbReference type="SAM" id="MobiDB-lite"/>
    </source>
</evidence>
<proteinExistence type="inferred from homology"/>
<feature type="compositionally biased region" description="Low complexity" evidence="14">
    <location>
        <begin position="782"/>
        <end position="801"/>
    </location>
</feature>
<keyword evidence="17" id="KW-1185">Reference proteome</keyword>
<dbReference type="GO" id="GO:0043130">
    <property type="term" value="F:ubiquitin binding"/>
    <property type="evidence" value="ECO:0007669"/>
    <property type="project" value="InterPro"/>
</dbReference>
<dbReference type="Gene3D" id="2.30.30.700">
    <property type="entry name" value="SLA1 homology domain 1"/>
    <property type="match status" value="1"/>
</dbReference>
<dbReference type="Pfam" id="PF00018">
    <property type="entry name" value="SH3_1"/>
    <property type="match status" value="3"/>
</dbReference>
<feature type="compositionally biased region" description="Basic and acidic residues" evidence="14">
    <location>
        <begin position="221"/>
        <end position="231"/>
    </location>
</feature>
<dbReference type="InterPro" id="IPR035800">
    <property type="entry name" value="Sla1_SH3_1"/>
</dbReference>
<dbReference type="RefSeq" id="XP_062878455.1">
    <property type="nucleotide sequence ID" value="XM_063022385.1"/>
</dbReference>
<dbReference type="GO" id="GO:0030833">
    <property type="term" value="P:regulation of actin filament polymerization"/>
    <property type="evidence" value="ECO:0007669"/>
    <property type="project" value="TreeGrafter"/>
</dbReference>
<feature type="compositionally biased region" description="Polar residues" evidence="14">
    <location>
        <begin position="1190"/>
        <end position="1200"/>
    </location>
</feature>
<feature type="compositionally biased region" description="Polar residues" evidence="14">
    <location>
        <begin position="700"/>
        <end position="710"/>
    </location>
</feature>
<dbReference type="GO" id="GO:0042802">
    <property type="term" value="F:identical protein binding"/>
    <property type="evidence" value="ECO:0007669"/>
    <property type="project" value="InterPro"/>
</dbReference>
<dbReference type="GO" id="GO:0005886">
    <property type="term" value="C:plasma membrane"/>
    <property type="evidence" value="ECO:0007669"/>
    <property type="project" value="UniProtKB-SubCell"/>
</dbReference>
<feature type="compositionally biased region" description="Polar residues" evidence="14">
    <location>
        <begin position="1086"/>
        <end position="1112"/>
    </location>
</feature>
<dbReference type="GeneID" id="88174482"/>
<dbReference type="Pfam" id="PF03983">
    <property type="entry name" value="SHD1"/>
    <property type="match status" value="1"/>
</dbReference>
<dbReference type="PANTHER" id="PTHR15735">
    <property type="entry name" value="FCH AND DOUBLE SH3 DOMAINS PROTEIN"/>
    <property type="match status" value="1"/>
</dbReference>
<evidence type="ECO:0000256" key="8">
    <source>
        <dbReference type="ARBA" id="ARBA00022583"/>
    </source>
</evidence>
<dbReference type="GO" id="GO:0006897">
    <property type="term" value="P:endocytosis"/>
    <property type="evidence" value="ECO:0007669"/>
    <property type="project" value="UniProtKB-KW"/>
</dbReference>
<evidence type="ECO:0000256" key="10">
    <source>
        <dbReference type="ARBA" id="ARBA00023136"/>
    </source>
</evidence>
<feature type="region of interest" description="Disordered" evidence="14">
    <location>
        <begin position="757"/>
        <end position="808"/>
    </location>
</feature>
<comment type="subcellular location">
    <subcellularLocation>
        <location evidence="3">Cell membrane</location>
        <topology evidence="3">Peripheral membrane protein</topology>
        <orientation evidence="3">Cytoplasmic side</orientation>
    </subcellularLocation>
    <subcellularLocation>
        <location evidence="2">Cytoplasm</location>
        <location evidence="2">Cytoskeleton</location>
        <location evidence="2">Actin patch</location>
    </subcellularLocation>
    <subcellularLocation>
        <location evidence="1">Endosome membrane</location>
        <topology evidence="1">Peripheral membrane protein</topology>
        <orientation evidence="1">Cytoplasmic side</orientation>
    </subcellularLocation>
</comment>
<feature type="compositionally biased region" description="Low complexity" evidence="14">
    <location>
        <begin position="1068"/>
        <end position="1085"/>
    </location>
</feature>
<dbReference type="EMBL" id="CP138897">
    <property type="protein sequence ID" value="WPK26073.1"/>
    <property type="molecule type" value="Genomic_DNA"/>
</dbReference>
<dbReference type="Gene3D" id="2.30.30.40">
    <property type="entry name" value="SH3 Domains"/>
    <property type="match status" value="3"/>
</dbReference>
<evidence type="ECO:0000256" key="12">
    <source>
        <dbReference type="ARBA" id="ARBA00023212"/>
    </source>
</evidence>
<feature type="compositionally biased region" description="Polar residues" evidence="14">
    <location>
        <begin position="757"/>
        <end position="773"/>
    </location>
</feature>
<dbReference type="InterPro" id="IPR013761">
    <property type="entry name" value="SAM/pointed_sf"/>
</dbReference>
<dbReference type="InterPro" id="IPR036028">
    <property type="entry name" value="SH3-like_dom_sf"/>
</dbReference>
<keyword evidence="12" id="KW-0206">Cytoskeleton</keyword>
<keyword evidence="9" id="KW-0967">Endosome</keyword>
<dbReference type="CDD" id="cd11774">
    <property type="entry name" value="SH3_Sla1p_2"/>
    <property type="match status" value="1"/>
</dbReference>
<dbReference type="KEGG" id="asau:88174482"/>
<feature type="domain" description="SH3" evidence="15">
    <location>
        <begin position="75"/>
        <end position="134"/>
    </location>
</feature>
<dbReference type="SMART" id="SM00326">
    <property type="entry name" value="SH3"/>
    <property type="match status" value="3"/>
</dbReference>
<evidence type="ECO:0000256" key="7">
    <source>
        <dbReference type="ARBA" id="ARBA00022475"/>
    </source>
</evidence>
<dbReference type="Gene3D" id="1.10.150.50">
    <property type="entry name" value="Transcription Factor, Ets-1"/>
    <property type="match status" value="1"/>
</dbReference>
<dbReference type="AlphaFoldDB" id="A0AAX4HC15"/>
<feature type="compositionally biased region" description="Basic and acidic residues" evidence="14">
    <location>
        <begin position="439"/>
        <end position="454"/>
    </location>
</feature>
<feature type="region of interest" description="Disordered" evidence="14">
    <location>
        <begin position="530"/>
        <end position="591"/>
    </location>
</feature>
<keyword evidence="7" id="KW-1003">Cell membrane</keyword>
<evidence type="ECO:0000256" key="13">
    <source>
        <dbReference type="PROSITE-ProRule" id="PRU00192"/>
    </source>
</evidence>
<dbReference type="InterPro" id="IPR056996">
    <property type="entry name" value="PH_SLA1"/>
</dbReference>
<dbReference type="GO" id="GO:0005634">
    <property type="term" value="C:nucleus"/>
    <property type="evidence" value="ECO:0007669"/>
    <property type="project" value="TreeGrafter"/>
</dbReference>
<evidence type="ECO:0000259" key="15">
    <source>
        <dbReference type="PROSITE" id="PS50002"/>
    </source>
</evidence>
<reference evidence="16 17" key="1">
    <citation type="submission" date="2023-10" db="EMBL/GenBank/DDBJ databases">
        <title>Draft Genome Sequence of Candida saopaulonensis from a very Premature Infant with Sepsis.</title>
        <authorList>
            <person name="Ning Y."/>
            <person name="Dai R."/>
            <person name="Xiao M."/>
            <person name="Xu Y."/>
            <person name="Yan Q."/>
            <person name="Zhang L."/>
        </authorList>
    </citation>
    <scope>NUCLEOTIDE SEQUENCE [LARGE SCALE GENOMIC DNA]</scope>
    <source>
        <strain evidence="16 17">19XY460</strain>
    </source>
</reference>
<dbReference type="GO" id="GO:0000147">
    <property type="term" value="P:actin cortical patch assembly"/>
    <property type="evidence" value="ECO:0007669"/>
    <property type="project" value="TreeGrafter"/>
</dbReference>
<dbReference type="SUPFAM" id="SSF50044">
    <property type="entry name" value="SH3-domain"/>
    <property type="match status" value="3"/>
</dbReference>
<accession>A0AAX4HC15</accession>
<evidence type="ECO:0000256" key="1">
    <source>
        <dbReference type="ARBA" id="ARBA00004125"/>
    </source>
</evidence>
<feature type="region of interest" description="Disordered" evidence="14">
    <location>
        <begin position="439"/>
        <end position="458"/>
    </location>
</feature>
<dbReference type="InterPro" id="IPR007131">
    <property type="entry name" value="SHD1"/>
</dbReference>
<dbReference type="GO" id="GO:0030479">
    <property type="term" value="C:actin cortical patch"/>
    <property type="evidence" value="ECO:0007669"/>
    <property type="project" value="UniProtKB-SubCell"/>
</dbReference>
<comment type="similarity">
    <text evidence="4">Belongs to the SLA1 family.</text>
</comment>
<dbReference type="CDD" id="cd11773">
    <property type="entry name" value="SH3_Sla1p_1"/>
    <property type="match status" value="1"/>
</dbReference>
<evidence type="ECO:0000256" key="11">
    <source>
        <dbReference type="ARBA" id="ARBA00023203"/>
    </source>
</evidence>
<dbReference type="Pfam" id="PF24081">
    <property type="entry name" value="PH_SLA1"/>
    <property type="match status" value="1"/>
</dbReference>
<dbReference type="Proteomes" id="UP001338582">
    <property type="component" value="Chromosome 4"/>
</dbReference>
<dbReference type="GO" id="GO:0030674">
    <property type="term" value="F:protein-macromolecule adaptor activity"/>
    <property type="evidence" value="ECO:0007669"/>
    <property type="project" value="InterPro"/>
</dbReference>
<keyword evidence="10" id="KW-0472">Membrane</keyword>
<feature type="compositionally biased region" description="Polar residues" evidence="14">
    <location>
        <begin position="1152"/>
        <end position="1183"/>
    </location>
</feature>
<evidence type="ECO:0000313" key="17">
    <source>
        <dbReference type="Proteomes" id="UP001338582"/>
    </source>
</evidence>
<feature type="compositionally biased region" description="Polar residues" evidence="14">
    <location>
        <begin position="1209"/>
        <end position="1226"/>
    </location>
</feature>
<evidence type="ECO:0000256" key="5">
    <source>
        <dbReference type="ARBA" id="ARBA00020357"/>
    </source>
</evidence>
<evidence type="ECO:0000256" key="9">
    <source>
        <dbReference type="ARBA" id="ARBA00022753"/>
    </source>
</evidence>
<feature type="domain" description="SH3" evidence="15">
    <location>
        <begin position="361"/>
        <end position="423"/>
    </location>
</feature>
<feature type="compositionally biased region" description="Low complexity" evidence="14">
    <location>
        <begin position="541"/>
        <end position="552"/>
    </location>
</feature>
<keyword evidence="6 13" id="KW-0728">SH3 domain</keyword>
<feature type="region of interest" description="Disordered" evidence="14">
    <location>
        <begin position="700"/>
        <end position="737"/>
    </location>
</feature>
<sequence>MASLFIGIYRALYDYTARDELELSIQENDLLYLLEKSDIDEWWTVKKRLPLEAGADVEEPSGIVPSNYIGPAEIIHTAHALYDYDKQTQEELSFAEGAKFNVYDTSDPDWLLVGLADGSQYGYVPGNYIERDSASGAPAAAQVPAASAATAAITMQPISAFAAPPQHKSRAVSEEPKPAPSQEEALDVDGDTPRRNLPPTSNAHDESDEEEAPPPMPARPNEPKAAARPDPPKTASALEPEHRVDDDYFRWFISELHRDKKTPVELAVSSREIIFKRDKDTKLKRGEEQEYSWPIGRLTNYNHEKKHLFLDFENPTKSLHLYTGDKLVSEAIISILGEFKGAYEAAGLREVARAASLRAPKNKTNGTILYRFKAQGSNELLAKEGDKVVVHDANDNKDWWLCENLSSKKKGYIPASYVELETSKKLRLFRERSDRDKIRENDRVKRGKQKHAESEENMPNFHRVRTWIDASGTFKVEAELLGFKEGKIHLHKTNGVKIAVAAAKLSMEDLEYVEKVSEVSLQDYKDEVARQMAKKAKRQTSSSNAPAPSVPSKDSNDRTGVVKNKSATALINDMSPSKDSTPTRSSATIPQTEPDYDWFEFFLNCGVDIGNCQRYSVVFGKEQMDESILEDITPTLLRSLGLREGDILRVTKHLDEKFDRKKTEVVDSSHSGSGLFTGPAGELKNNSTVETTKVNASALPSSTIKSTPEQSKIEDDAWAVKPAARSSEDLSKPVARPQYTGSLHDLIDIKPLEANKDLTTPQRPAPTNSTAPSLQPLEPTKTAPSLPQTPQTPQAPQVGTQKTGQSAPQQPLMVMRTGGLVPVNGAGLIPVQPTGFMPIGAQPTGFVPIQATGGLIPQGTSFGIIPLQTGATTFTAQKTGPPIPSIPPPTTFGQSFQPTGTFVPLQTGNITGVSMYPQTTFGQPPAQPMASFVPLQATGVSSAPPMMPATTFGQVPIGGQATGGAMPAMGSQVTGQILSNAFVPQSTFGKQITGGFMGANRTGGAQMPPQTSFSAQLTGGIPPMQTTFTNQATGQSMPSMPTFGSGPDQAQSLGMAQMTNMFQSTSLGNNFGQQQQGQQAFGQQQMPQATFGQQPTQSFGQQMQPQSYGQATFGQQQPSQPQFGQPQFGQPQFGQPQFGQPQFGESQFGQPNAGQPWQQPMAQNSVPTTSFGQPAVQPTSFGQTPAFDGFQNTPLQSQPTGLGFGNAPGLQSQQTGRRANLQSATADNPFGF</sequence>
<feature type="domain" description="SH3" evidence="15">
    <location>
        <begin position="4"/>
        <end position="74"/>
    </location>
</feature>
<name>A0AAX4HC15_9ASCO</name>
<protein>
    <recommendedName>
        <fullName evidence="5">Actin cytoskeleton-regulatory complex protein SLA1</fullName>
    </recommendedName>
</protein>
<dbReference type="GO" id="GO:0010008">
    <property type="term" value="C:endosome membrane"/>
    <property type="evidence" value="ECO:0007669"/>
    <property type="project" value="UniProtKB-SubCell"/>
</dbReference>
<gene>
    <name evidence="16" type="ORF">PUMCH_003418</name>
</gene>
<feature type="compositionally biased region" description="Polar residues" evidence="14">
    <location>
        <begin position="565"/>
        <end position="591"/>
    </location>
</feature>
<evidence type="ECO:0000313" key="16">
    <source>
        <dbReference type="EMBL" id="WPK26073.1"/>
    </source>
</evidence>
<evidence type="ECO:0000256" key="6">
    <source>
        <dbReference type="ARBA" id="ARBA00022443"/>
    </source>
</evidence>
<dbReference type="InterPro" id="IPR001452">
    <property type="entry name" value="SH3_domain"/>
</dbReference>
<dbReference type="GO" id="GO:0003779">
    <property type="term" value="F:actin binding"/>
    <property type="evidence" value="ECO:0007669"/>
    <property type="project" value="UniProtKB-KW"/>
</dbReference>
<feature type="region of interest" description="Disordered" evidence="14">
    <location>
        <begin position="162"/>
        <end position="240"/>
    </location>
</feature>
<organism evidence="16 17">
    <name type="scientific">Australozyma saopauloensis</name>
    <dbReference type="NCBI Taxonomy" id="291208"/>
    <lineage>
        <taxon>Eukaryota</taxon>
        <taxon>Fungi</taxon>
        <taxon>Dikarya</taxon>
        <taxon>Ascomycota</taxon>
        <taxon>Saccharomycotina</taxon>
        <taxon>Pichiomycetes</taxon>
        <taxon>Metschnikowiaceae</taxon>
        <taxon>Australozyma</taxon>
    </lineage>
</organism>
<keyword evidence="8" id="KW-0254">Endocytosis</keyword>
<evidence type="ECO:0000256" key="4">
    <source>
        <dbReference type="ARBA" id="ARBA00007948"/>
    </source>
</evidence>